<reference evidence="9 10" key="1">
    <citation type="submission" date="2022-04" db="EMBL/GenBank/DDBJ databases">
        <title>Human microbiome associated bacterial genomes.</title>
        <authorList>
            <person name="Sandstrom S."/>
            <person name="Salamzade R."/>
            <person name="Kalan L.R."/>
        </authorList>
    </citation>
    <scope>NUCLEOTIDE SEQUENCE [LARGE SCALE GENOMIC DNA]</scope>
    <source>
        <strain evidence="10">p3-SID1799</strain>
    </source>
</reference>
<comment type="caution">
    <text evidence="9">The sequence shown here is derived from an EMBL/GenBank/DDBJ whole genome shotgun (WGS) entry which is preliminary data.</text>
</comment>
<sequence length="210" mass="22982">MSDNQKLVVTERTEFGKGAARKIRAKDMIPAVLYGHGTEPRHLTLPGHETMLLVRQSNAIVELEVEGGENAIALVKDVQRDPVRQVIEHVDLVIVKRGERVEVEVPVQLEGEPFPGMQAMQDTTAVLVSAEAMHIPDAITVSVEGLEEGTVIHATDVKLPQGVKLVDEETEIILVTIQAPQKQDLGDESVQEAQAEESDAEDKKDDEDGE</sequence>
<evidence type="ECO:0000256" key="4">
    <source>
        <dbReference type="ARBA" id="ARBA00023274"/>
    </source>
</evidence>
<gene>
    <name evidence="5" type="primary">rplY</name>
    <name evidence="5" type="synonym">ctc</name>
    <name evidence="9" type="ORF">M3D15_05390</name>
</gene>
<comment type="subunit">
    <text evidence="5">Part of the 50S ribosomal subunit; part of the 5S rRNA/L5/L18/L25 subcomplex. Contacts the 5S rRNA. Binds to the 5S rRNA independently of L5 and L18.</text>
</comment>
<feature type="compositionally biased region" description="Acidic residues" evidence="6">
    <location>
        <begin position="186"/>
        <end position="210"/>
    </location>
</feature>
<dbReference type="Gene3D" id="2.170.120.20">
    <property type="entry name" value="Ribosomal protein L25, beta domain"/>
    <property type="match status" value="1"/>
</dbReference>
<keyword evidence="2 5" id="KW-0694">RNA-binding</keyword>
<dbReference type="PANTHER" id="PTHR33284">
    <property type="entry name" value="RIBOSOMAL PROTEIN L25/GLN-TRNA SYNTHETASE, ANTI-CODON-BINDING DOMAIN-CONTAINING PROTEIN"/>
    <property type="match status" value="1"/>
</dbReference>
<dbReference type="Proteomes" id="UP001525379">
    <property type="component" value="Unassembled WGS sequence"/>
</dbReference>
<evidence type="ECO:0000256" key="3">
    <source>
        <dbReference type="ARBA" id="ARBA00022980"/>
    </source>
</evidence>
<dbReference type="NCBIfam" id="TIGR00731">
    <property type="entry name" value="bL25_bact_ctc"/>
    <property type="match status" value="1"/>
</dbReference>
<dbReference type="InterPro" id="IPR020930">
    <property type="entry name" value="Ribosomal_uL5_bac-type"/>
</dbReference>
<comment type="function">
    <text evidence="5">This is one of the proteins that binds to the 5S RNA in the ribosome where it forms part of the central protuberance.</text>
</comment>
<evidence type="ECO:0000313" key="9">
    <source>
        <dbReference type="EMBL" id="MCT2042767.1"/>
    </source>
</evidence>
<proteinExistence type="inferred from homology"/>
<name>A0ABT2HWS3_9MICO</name>
<dbReference type="InterPro" id="IPR001021">
    <property type="entry name" value="Ribosomal_bL25_long"/>
</dbReference>
<protein>
    <recommendedName>
        <fullName evidence="5">Large ribosomal subunit protein bL25</fullName>
    </recommendedName>
    <alternativeName>
        <fullName evidence="5">General stress protein CTC</fullName>
    </alternativeName>
</protein>
<evidence type="ECO:0000256" key="6">
    <source>
        <dbReference type="SAM" id="MobiDB-lite"/>
    </source>
</evidence>
<organism evidence="9 10">
    <name type="scientific">Pseudoclavibacter albus</name>
    <dbReference type="NCBI Taxonomy" id="272241"/>
    <lineage>
        <taxon>Bacteria</taxon>
        <taxon>Bacillati</taxon>
        <taxon>Actinomycetota</taxon>
        <taxon>Actinomycetes</taxon>
        <taxon>Micrococcales</taxon>
        <taxon>Microbacteriaceae</taxon>
        <taxon>Pseudoclavibacter</taxon>
    </lineage>
</organism>
<dbReference type="HAMAP" id="MF_01334">
    <property type="entry name" value="Ribosomal_bL25_CTC"/>
    <property type="match status" value="1"/>
</dbReference>
<dbReference type="RefSeq" id="WP_260104182.1">
    <property type="nucleotide sequence ID" value="NZ_JALXSQ010000016.1"/>
</dbReference>
<dbReference type="GO" id="GO:0005840">
    <property type="term" value="C:ribosome"/>
    <property type="evidence" value="ECO:0007669"/>
    <property type="project" value="UniProtKB-KW"/>
</dbReference>
<dbReference type="InterPro" id="IPR020056">
    <property type="entry name" value="Rbsml_bL25/Gln-tRNA_synth_N"/>
</dbReference>
<feature type="region of interest" description="Disordered" evidence="6">
    <location>
        <begin position="182"/>
        <end position="210"/>
    </location>
</feature>
<evidence type="ECO:0000313" key="10">
    <source>
        <dbReference type="Proteomes" id="UP001525379"/>
    </source>
</evidence>
<accession>A0ABT2HWS3</accession>
<comment type="similarity">
    <text evidence="5">Belongs to the bacterial ribosomal protein bL25 family. CTC subfamily.</text>
</comment>
<keyword evidence="4 5" id="KW-0687">Ribonucleoprotein</keyword>
<dbReference type="Pfam" id="PF01386">
    <property type="entry name" value="Ribosomal_L25p"/>
    <property type="match status" value="1"/>
</dbReference>
<dbReference type="NCBIfam" id="NF004131">
    <property type="entry name" value="PRK05618.2-1"/>
    <property type="match status" value="1"/>
</dbReference>
<evidence type="ECO:0000256" key="5">
    <source>
        <dbReference type="HAMAP-Rule" id="MF_01334"/>
    </source>
</evidence>
<feature type="domain" description="Large ribosomal subunit protein bL25 beta" evidence="8">
    <location>
        <begin position="101"/>
        <end position="180"/>
    </location>
</feature>
<dbReference type="EMBL" id="JALXSQ010000016">
    <property type="protein sequence ID" value="MCT2042767.1"/>
    <property type="molecule type" value="Genomic_DNA"/>
</dbReference>
<feature type="domain" description="Large ribosomal subunit protein bL25 L25" evidence="7">
    <location>
        <begin position="7"/>
        <end position="92"/>
    </location>
</feature>
<dbReference type="Gene3D" id="2.40.240.10">
    <property type="entry name" value="Ribosomal Protein L25, Chain P"/>
    <property type="match status" value="1"/>
</dbReference>
<dbReference type="InterPro" id="IPR037121">
    <property type="entry name" value="Ribosomal_bL25_C"/>
</dbReference>
<evidence type="ECO:0000256" key="2">
    <source>
        <dbReference type="ARBA" id="ARBA00022884"/>
    </source>
</evidence>
<keyword evidence="3 5" id="KW-0689">Ribosomal protein</keyword>
<dbReference type="PANTHER" id="PTHR33284:SF1">
    <property type="entry name" value="RIBOSOMAL PROTEIN L25_GLN-TRNA SYNTHETASE, ANTI-CODON-BINDING DOMAIN-CONTAINING PROTEIN"/>
    <property type="match status" value="1"/>
</dbReference>
<keyword evidence="10" id="KW-1185">Reference proteome</keyword>
<evidence type="ECO:0000259" key="8">
    <source>
        <dbReference type="Pfam" id="PF14693"/>
    </source>
</evidence>
<dbReference type="Pfam" id="PF14693">
    <property type="entry name" value="Ribosomal_TL5_C"/>
    <property type="match status" value="1"/>
</dbReference>
<dbReference type="InterPro" id="IPR029751">
    <property type="entry name" value="Ribosomal_L25_dom"/>
</dbReference>
<dbReference type="InterPro" id="IPR011035">
    <property type="entry name" value="Ribosomal_bL25/Gln-tRNA_synth"/>
</dbReference>
<dbReference type="SUPFAM" id="SSF50715">
    <property type="entry name" value="Ribosomal protein L25-like"/>
    <property type="match status" value="1"/>
</dbReference>
<keyword evidence="1 5" id="KW-0699">rRNA-binding</keyword>
<dbReference type="CDD" id="cd00495">
    <property type="entry name" value="Ribosomal_L25_TL5_CTC"/>
    <property type="match status" value="1"/>
</dbReference>
<evidence type="ECO:0000259" key="7">
    <source>
        <dbReference type="Pfam" id="PF01386"/>
    </source>
</evidence>
<dbReference type="InterPro" id="IPR020057">
    <property type="entry name" value="Ribosomal_bL25_b-dom"/>
</dbReference>
<evidence type="ECO:0000256" key="1">
    <source>
        <dbReference type="ARBA" id="ARBA00022730"/>
    </source>
</evidence>